<feature type="domain" description="CCA-adding enzyme C-terminal" evidence="12">
    <location>
        <begin position="266"/>
        <end position="421"/>
    </location>
</feature>
<evidence type="ECO:0000256" key="2">
    <source>
        <dbReference type="ARBA" id="ARBA00022679"/>
    </source>
</evidence>
<keyword evidence="2 9" id="KW-0808">Transferase</keyword>
<dbReference type="SUPFAM" id="SSF81891">
    <property type="entry name" value="Poly A polymerase C-terminal region-like"/>
    <property type="match status" value="1"/>
</dbReference>
<gene>
    <name evidence="13" type="ORF">ACFSUF_06375</name>
</gene>
<evidence type="ECO:0000256" key="1">
    <source>
        <dbReference type="ARBA" id="ARBA00001946"/>
    </source>
</evidence>
<keyword evidence="14" id="KW-1185">Reference proteome</keyword>
<keyword evidence="4 13" id="KW-0548">Nucleotidyltransferase</keyword>
<evidence type="ECO:0000256" key="4">
    <source>
        <dbReference type="ARBA" id="ARBA00022695"/>
    </source>
</evidence>
<dbReference type="GO" id="GO:0004810">
    <property type="term" value="F:CCA tRNA nucleotidyltransferase activity"/>
    <property type="evidence" value="ECO:0007669"/>
    <property type="project" value="UniProtKB-EC"/>
</dbReference>
<evidence type="ECO:0000256" key="6">
    <source>
        <dbReference type="ARBA" id="ARBA00022741"/>
    </source>
</evidence>
<name>A0ABW5PAS1_9BACL</name>
<protein>
    <submittedName>
        <fullName evidence="13">CCA tRNA nucleotidyltransferase</fullName>
        <ecNumber evidence="13">2.7.7.72</ecNumber>
    </submittedName>
</protein>
<dbReference type="CDD" id="cd05398">
    <property type="entry name" value="NT_ClassII-CCAase"/>
    <property type="match status" value="1"/>
</dbReference>
<dbReference type="Pfam" id="PF01743">
    <property type="entry name" value="PolyA_pol"/>
    <property type="match status" value="1"/>
</dbReference>
<dbReference type="Gene3D" id="1.10.246.80">
    <property type="match status" value="1"/>
</dbReference>
<evidence type="ECO:0000256" key="3">
    <source>
        <dbReference type="ARBA" id="ARBA00022694"/>
    </source>
</evidence>
<keyword evidence="5" id="KW-0479">Metal-binding</keyword>
<feature type="domain" description="tRNA nucleotidyltransferase/poly(A) polymerase RNA and SrmB- binding" evidence="11">
    <location>
        <begin position="175"/>
        <end position="229"/>
    </location>
</feature>
<dbReference type="EMBL" id="JBHUME010000005">
    <property type="protein sequence ID" value="MFD2612051.1"/>
    <property type="molecule type" value="Genomic_DNA"/>
</dbReference>
<evidence type="ECO:0000256" key="5">
    <source>
        <dbReference type="ARBA" id="ARBA00022723"/>
    </source>
</evidence>
<dbReference type="EC" id="2.7.7.72" evidence="13"/>
<dbReference type="RefSeq" id="WP_377601247.1">
    <property type="nucleotide sequence ID" value="NZ_JBHUME010000005.1"/>
</dbReference>
<evidence type="ECO:0000256" key="7">
    <source>
        <dbReference type="ARBA" id="ARBA00022842"/>
    </source>
</evidence>
<dbReference type="InterPro" id="IPR032828">
    <property type="entry name" value="PolyA_RNA-bd"/>
</dbReference>
<dbReference type="SUPFAM" id="SSF81301">
    <property type="entry name" value="Nucleotidyltransferase"/>
    <property type="match status" value="1"/>
</dbReference>
<dbReference type="Gene3D" id="3.30.460.10">
    <property type="entry name" value="Beta Polymerase, domain 2"/>
    <property type="match status" value="1"/>
</dbReference>
<keyword evidence="7" id="KW-0460">Magnesium</keyword>
<evidence type="ECO:0000256" key="8">
    <source>
        <dbReference type="ARBA" id="ARBA00022884"/>
    </source>
</evidence>
<dbReference type="PANTHER" id="PTHR46173">
    <property type="entry name" value="CCA TRNA NUCLEOTIDYLTRANSFERASE 1, MITOCHONDRIAL"/>
    <property type="match status" value="1"/>
</dbReference>
<comment type="similarity">
    <text evidence="9">Belongs to the tRNA nucleotidyltransferase/poly(A) polymerase family.</text>
</comment>
<evidence type="ECO:0000313" key="14">
    <source>
        <dbReference type="Proteomes" id="UP001597541"/>
    </source>
</evidence>
<proteinExistence type="inferred from homology"/>
<dbReference type="InterPro" id="IPR002646">
    <property type="entry name" value="PolA_pol_head_dom"/>
</dbReference>
<dbReference type="NCBIfam" id="NF009814">
    <property type="entry name" value="PRK13299.1"/>
    <property type="match status" value="1"/>
</dbReference>
<keyword evidence="8 9" id="KW-0694">RNA-binding</keyword>
<dbReference type="Pfam" id="PF12627">
    <property type="entry name" value="PolyA_pol_RNAbd"/>
    <property type="match status" value="1"/>
</dbReference>
<keyword evidence="6" id="KW-0547">Nucleotide-binding</keyword>
<dbReference type="Gene3D" id="1.10.3090.10">
    <property type="entry name" value="cca-adding enzyme, domain 2"/>
    <property type="match status" value="1"/>
</dbReference>
<dbReference type="InterPro" id="IPR050264">
    <property type="entry name" value="Bact_CCA-adding_enz_type3_sf"/>
</dbReference>
<feature type="domain" description="Poly A polymerase head" evidence="10">
    <location>
        <begin position="28"/>
        <end position="147"/>
    </location>
</feature>
<accession>A0ABW5PAS1</accession>
<evidence type="ECO:0000313" key="13">
    <source>
        <dbReference type="EMBL" id="MFD2612051.1"/>
    </source>
</evidence>
<organism evidence="13 14">
    <name type="scientific">Paenibacillus gansuensis</name>
    <dbReference type="NCBI Taxonomy" id="306542"/>
    <lineage>
        <taxon>Bacteria</taxon>
        <taxon>Bacillati</taxon>
        <taxon>Bacillota</taxon>
        <taxon>Bacilli</taxon>
        <taxon>Bacillales</taxon>
        <taxon>Paenibacillaceae</taxon>
        <taxon>Paenibacillus</taxon>
    </lineage>
</organism>
<comment type="cofactor">
    <cofactor evidence="1">
        <name>Mg(2+)</name>
        <dbReference type="ChEBI" id="CHEBI:18420"/>
    </cofactor>
</comment>
<dbReference type="Proteomes" id="UP001597541">
    <property type="component" value="Unassembled WGS sequence"/>
</dbReference>
<comment type="caution">
    <text evidence="13">The sequence shown here is derived from an EMBL/GenBank/DDBJ whole genome shotgun (WGS) entry which is preliminary data.</text>
</comment>
<dbReference type="InterPro" id="IPR043519">
    <property type="entry name" value="NT_sf"/>
</dbReference>
<dbReference type="PANTHER" id="PTHR46173:SF1">
    <property type="entry name" value="CCA TRNA NUCLEOTIDYLTRANSFERASE 1, MITOCHONDRIAL"/>
    <property type="match status" value="1"/>
</dbReference>
<reference evidence="14" key="1">
    <citation type="journal article" date="2019" name="Int. J. Syst. Evol. Microbiol.">
        <title>The Global Catalogue of Microorganisms (GCM) 10K type strain sequencing project: providing services to taxonomists for standard genome sequencing and annotation.</title>
        <authorList>
            <consortium name="The Broad Institute Genomics Platform"/>
            <consortium name="The Broad Institute Genome Sequencing Center for Infectious Disease"/>
            <person name="Wu L."/>
            <person name="Ma J."/>
        </authorList>
    </citation>
    <scope>NUCLEOTIDE SEQUENCE [LARGE SCALE GENOMIC DNA]</scope>
    <source>
        <strain evidence="14">KCTC 3950</strain>
    </source>
</reference>
<evidence type="ECO:0000256" key="9">
    <source>
        <dbReference type="RuleBase" id="RU003953"/>
    </source>
</evidence>
<sequence length="439" mass="48247">MSNPWKNELEHAAADVLYTLEQAGYEAVIVGGYVRDRMLGRAGQDIDMATSALPEQVMRLFPRTAPTGLQHGTVTVISGSFTFEVTTYRKESEYEEYRRPGKVEFVSDLHEDLRRRDFTMNAMAMDARAKLIDPWGGMDDLKAKVLRCVGDADARFQEDALRMLRCVRFAASYALEISADTWTALRKHRALLTHIARERVRAELDRTVEGPDPDRGVDLLQASGLLQHVKGGLPLAPLFTAAAEAAPPAAPGEAGRLARVQPAWLRWAQLLLLAGRTQAEAEPLLRALTFPNGKAGAVSKVLGVSERLQQQGFGRGAWVQAALRFGREPLEGWLALAGADPAAAGGERGAREREAFTELTANGLSWLDELPVAKLSGLALSGGELMQAWNRRGGPWTGQVLASLLEDAAFGRVPNEREALLLRAERYREDTMNHERTDT</sequence>
<dbReference type="InterPro" id="IPR032810">
    <property type="entry name" value="CCA-adding_enz_C"/>
</dbReference>
<evidence type="ECO:0000259" key="12">
    <source>
        <dbReference type="Pfam" id="PF13735"/>
    </source>
</evidence>
<evidence type="ECO:0000259" key="11">
    <source>
        <dbReference type="Pfam" id="PF12627"/>
    </source>
</evidence>
<keyword evidence="3" id="KW-0819">tRNA processing</keyword>
<evidence type="ECO:0000259" key="10">
    <source>
        <dbReference type="Pfam" id="PF01743"/>
    </source>
</evidence>
<dbReference type="Pfam" id="PF13735">
    <property type="entry name" value="tRNA_NucTran2_2"/>
    <property type="match status" value="1"/>
</dbReference>